<reference evidence="1" key="1">
    <citation type="journal article" date="2014" name="Front. Microbiol.">
        <title>High frequency of phylogenetically diverse reductive dehalogenase-homologous genes in deep subseafloor sedimentary metagenomes.</title>
        <authorList>
            <person name="Kawai M."/>
            <person name="Futagami T."/>
            <person name="Toyoda A."/>
            <person name="Takaki Y."/>
            <person name="Nishi S."/>
            <person name="Hori S."/>
            <person name="Arai W."/>
            <person name="Tsubouchi T."/>
            <person name="Morono Y."/>
            <person name="Uchiyama I."/>
            <person name="Ito T."/>
            <person name="Fujiyama A."/>
            <person name="Inagaki F."/>
            <person name="Takami H."/>
        </authorList>
    </citation>
    <scope>NUCLEOTIDE SEQUENCE</scope>
    <source>
        <strain evidence="1">Expedition CK06-06</strain>
    </source>
</reference>
<gene>
    <name evidence="1" type="ORF">S03H2_22976</name>
</gene>
<evidence type="ECO:0000313" key="1">
    <source>
        <dbReference type="EMBL" id="GAH41521.1"/>
    </source>
</evidence>
<protein>
    <submittedName>
        <fullName evidence="1">Uncharacterized protein</fullName>
    </submittedName>
</protein>
<organism evidence="1">
    <name type="scientific">marine sediment metagenome</name>
    <dbReference type="NCBI Taxonomy" id="412755"/>
    <lineage>
        <taxon>unclassified sequences</taxon>
        <taxon>metagenomes</taxon>
        <taxon>ecological metagenomes</taxon>
    </lineage>
</organism>
<dbReference type="EMBL" id="BARU01012469">
    <property type="protein sequence ID" value="GAH41521.1"/>
    <property type="molecule type" value="Genomic_DNA"/>
</dbReference>
<comment type="caution">
    <text evidence="1">The sequence shown here is derived from an EMBL/GenBank/DDBJ whole genome shotgun (WGS) entry which is preliminary data.</text>
</comment>
<sequence>HSGSEWDALTAAMDYGSNYTQNDLNISIVESPNKTANSYAWYEIRLILWKLVSD</sequence>
<dbReference type="AlphaFoldDB" id="X1F7D6"/>
<name>X1F7D6_9ZZZZ</name>
<accession>X1F7D6</accession>
<feature type="non-terminal residue" evidence="1">
    <location>
        <position position="1"/>
    </location>
</feature>
<proteinExistence type="predicted"/>